<name>A0ABS5T6C8_9GAMM</name>
<dbReference type="Gene3D" id="2.60.40.1880">
    <property type="entry name" value="Invasion associated locus B (IalB) protein"/>
    <property type="match status" value="1"/>
</dbReference>
<dbReference type="Pfam" id="PF06776">
    <property type="entry name" value="IalB"/>
    <property type="match status" value="1"/>
</dbReference>
<accession>A0ABS5T6C8</accession>
<dbReference type="InterPro" id="IPR038696">
    <property type="entry name" value="IalB_sf"/>
</dbReference>
<protein>
    <recommendedName>
        <fullName evidence="4">Invasion protein IalB</fullName>
    </recommendedName>
</protein>
<keyword evidence="1" id="KW-0732">Signal</keyword>
<reference evidence="2 3" key="1">
    <citation type="submission" date="2020-04" db="EMBL/GenBank/DDBJ databases">
        <title>Genome sequencing of Rosenbergiella species.</title>
        <authorList>
            <person name="Alvarez-Perez S."/>
            <person name="Lievens B."/>
        </authorList>
    </citation>
    <scope>NUCLEOTIDE SEQUENCE [LARGE SCALE GENOMIC DNA]</scope>
    <source>
        <strain evidence="2 3">CdVSA20.1</strain>
    </source>
</reference>
<keyword evidence="3" id="KW-1185">Reference proteome</keyword>
<feature type="signal peptide" evidence="1">
    <location>
        <begin position="1"/>
        <end position="20"/>
    </location>
</feature>
<evidence type="ECO:0000256" key="1">
    <source>
        <dbReference type="SAM" id="SignalP"/>
    </source>
</evidence>
<evidence type="ECO:0000313" key="2">
    <source>
        <dbReference type="EMBL" id="MBT0727919.1"/>
    </source>
</evidence>
<dbReference type="EMBL" id="JABBFO010000010">
    <property type="protein sequence ID" value="MBT0727919.1"/>
    <property type="molecule type" value="Genomic_DNA"/>
</dbReference>
<dbReference type="Proteomes" id="UP000786875">
    <property type="component" value="Unassembled WGS sequence"/>
</dbReference>
<feature type="chain" id="PRO_5045842904" description="Invasion protein IalB" evidence="1">
    <location>
        <begin position="21"/>
        <end position="165"/>
    </location>
</feature>
<evidence type="ECO:0000313" key="3">
    <source>
        <dbReference type="Proteomes" id="UP000786875"/>
    </source>
</evidence>
<organism evidence="2 3">
    <name type="scientific">Rosenbergiella australiborealis</name>
    <dbReference type="NCBI Taxonomy" id="1544696"/>
    <lineage>
        <taxon>Bacteria</taxon>
        <taxon>Pseudomonadati</taxon>
        <taxon>Pseudomonadota</taxon>
        <taxon>Gammaproteobacteria</taxon>
        <taxon>Enterobacterales</taxon>
        <taxon>Erwiniaceae</taxon>
        <taxon>Rosenbergiella</taxon>
    </lineage>
</organism>
<evidence type="ECO:0008006" key="4">
    <source>
        <dbReference type="Google" id="ProtNLM"/>
    </source>
</evidence>
<dbReference type="RefSeq" id="WP_214214946.1">
    <property type="nucleotide sequence ID" value="NZ_JABBFO010000010.1"/>
</dbReference>
<dbReference type="InterPro" id="IPR010642">
    <property type="entry name" value="Invasion_prot_B"/>
</dbReference>
<sequence length="165" mass="18245">MKKIIFFIIFAAMTSQMALATPKTKHSSFPIKATAGQWTLQCTGQSFDKCILYSQIFDGNNTRSLLVNFKLQSRNSATLYIGTPLDVSLIDNLSLSLADNSPFNVPFVACYKTGCMSQANVDNLSSISSNKIMNISYFSSTPHEIKRFSISLLGIEQLLSILPKK</sequence>
<proteinExistence type="predicted"/>
<comment type="caution">
    <text evidence="2">The sequence shown here is derived from an EMBL/GenBank/DDBJ whole genome shotgun (WGS) entry which is preliminary data.</text>
</comment>
<gene>
    <name evidence="2" type="ORF">HGT73_11140</name>
</gene>